<evidence type="ECO:0000256" key="3">
    <source>
        <dbReference type="ARBA" id="ARBA00022729"/>
    </source>
</evidence>
<dbReference type="FunFam" id="3.10.250.10:FF:000002">
    <property type="entry name" value="Scavenger receptor cysteine-rich type 1 protein M130"/>
    <property type="match status" value="1"/>
</dbReference>
<feature type="domain" description="SRCR" evidence="15">
    <location>
        <begin position="624"/>
        <end position="724"/>
    </location>
</feature>
<dbReference type="SMART" id="SM00202">
    <property type="entry name" value="SR"/>
    <property type="match status" value="9"/>
</dbReference>
<evidence type="ECO:0000256" key="9">
    <source>
        <dbReference type="ARBA" id="ARBA00023180"/>
    </source>
</evidence>
<dbReference type="AlphaFoldDB" id="A0A4D9DJK8"/>
<dbReference type="SUPFAM" id="SSF56487">
    <property type="entry name" value="SRCR-like"/>
    <property type="match status" value="9"/>
</dbReference>
<evidence type="ECO:0000313" key="16">
    <source>
        <dbReference type="EMBL" id="TFJ97088.1"/>
    </source>
</evidence>
<evidence type="ECO:0000256" key="6">
    <source>
        <dbReference type="ARBA" id="ARBA00023136"/>
    </source>
</evidence>
<dbReference type="PRINTS" id="PR00258">
    <property type="entry name" value="SPERACTRCPTR"/>
</dbReference>
<evidence type="ECO:0000256" key="2">
    <source>
        <dbReference type="ARBA" id="ARBA00022692"/>
    </source>
</evidence>
<feature type="region of interest" description="Disordered" evidence="14">
    <location>
        <begin position="1018"/>
        <end position="1128"/>
    </location>
</feature>
<dbReference type="PANTHER" id="PTHR19331">
    <property type="entry name" value="SCAVENGER RECEPTOR DOMAIN-CONTAINING"/>
    <property type="match status" value="1"/>
</dbReference>
<feature type="disulfide bond" evidence="13">
    <location>
        <begin position="376"/>
        <end position="386"/>
    </location>
</feature>
<dbReference type="Gene3D" id="3.10.250.10">
    <property type="entry name" value="SRCR-like domain"/>
    <property type="match status" value="9"/>
</dbReference>
<keyword evidence="9" id="KW-0325">Glycoprotein</keyword>
<evidence type="ECO:0000259" key="15">
    <source>
        <dbReference type="PROSITE" id="PS50287"/>
    </source>
</evidence>
<dbReference type="OrthoDB" id="536948at2759"/>
<dbReference type="PROSITE" id="PS50287">
    <property type="entry name" value="SRCR_2"/>
    <property type="match status" value="9"/>
</dbReference>
<dbReference type="FunFam" id="3.10.250.10:FF:000004">
    <property type="entry name" value="Scavenger receptor cysteine-rich type 1 protein M130"/>
    <property type="match status" value="6"/>
</dbReference>
<feature type="domain" description="SRCR" evidence="15">
    <location>
        <begin position="837"/>
        <end position="937"/>
    </location>
</feature>
<keyword evidence="5" id="KW-1133">Transmembrane helix</keyword>
<evidence type="ECO:0000256" key="11">
    <source>
        <dbReference type="ARBA" id="ARBA00064153"/>
    </source>
</evidence>
<feature type="domain" description="SRCR" evidence="15">
    <location>
        <begin position="6"/>
        <end position="106"/>
    </location>
</feature>
<evidence type="ECO:0000256" key="4">
    <source>
        <dbReference type="ARBA" id="ARBA00022737"/>
    </source>
</evidence>
<organism evidence="16 17">
    <name type="scientific">Platysternon megacephalum</name>
    <name type="common">big-headed turtle</name>
    <dbReference type="NCBI Taxonomy" id="55544"/>
    <lineage>
        <taxon>Eukaryota</taxon>
        <taxon>Metazoa</taxon>
        <taxon>Chordata</taxon>
        <taxon>Craniata</taxon>
        <taxon>Vertebrata</taxon>
        <taxon>Euteleostomi</taxon>
        <taxon>Archelosauria</taxon>
        <taxon>Testudinata</taxon>
        <taxon>Testudines</taxon>
        <taxon>Cryptodira</taxon>
        <taxon>Durocryptodira</taxon>
        <taxon>Testudinoidea</taxon>
        <taxon>Platysternidae</taxon>
        <taxon>Platysternon</taxon>
    </lineage>
</organism>
<feature type="compositionally biased region" description="Polar residues" evidence="14">
    <location>
        <begin position="1089"/>
        <end position="1101"/>
    </location>
</feature>
<dbReference type="STRING" id="55544.A0A4D9DJK8"/>
<dbReference type="FunFam" id="3.10.250.10:FF:000007">
    <property type="entry name" value="Soluble scavenger receptor cysteine-rich domain-containing protein SSC5D"/>
    <property type="match status" value="1"/>
</dbReference>
<feature type="disulfide bond" evidence="13">
    <location>
        <begin position="271"/>
        <end position="281"/>
    </location>
</feature>
<feature type="disulfide bond" evidence="13">
    <location>
        <begin position="798"/>
        <end position="808"/>
    </location>
</feature>
<proteinExistence type="predicted"/>
<dbReference type="InterPro" id="IPR001190">
    <property type="entry name" value="SRCR"/>
</dbReference>
<evidence type="ECO:0000256" key="13">
    <source>
        <dbReference type="PROSITE-ProRule" id="PRU00196"/>
    </source>
</evidence>
<dbReference type="Proteomes" id="UP000297703">
    <property type="component" value="Unassembled WGS sequence"/>
</dbReference>
<keyword evidence="8 16" id="KW-0675">Receptor</keyword>
<feature type="disulfide bond" evidence="13">
    <location>
        <begin position="584"/>
        <end position="594"/>
    </location>
</feature>
<feature type="disulfide bond" evidence="13">
    <location>
        <begin position="332"/>
        <end position="396"/>
    </location>
</feature>
<feature type="disulfide bond" evidence="13">
    <location>
        <begin position="168"/>
        <end position="178"/>
    </location>
</feature>
<keyword evidence="2" id="KW-0812">Transmembrane</keyword>
<feature type="disulfide bond" evidence="13">
    <location>
        <begin position="240"/>
        <end position="301"/>
    </location>
</feature>
<feature type="disulfide bond" evidence="13">
    <location>
        <begin position="450"/>
        <end position="511"/>
    </location>
</feature>
<feature type="domain" description="SRCR" evidence="15">
    <location>
        <begin position="102"/>
        <end position="199"/>
    </location>
</feature>
<feature type="compositionally biased region" description="Basic and acidic residues" evidence="14">
    <location>
        <begin position="1079"/>
        <end position="1088"/>
    </location>
</feature>
<feature type="disulfide bond" evidence="13">
    <location>
        <begin position="227"/>
        <end position="291"/>
    </location>
</feature>
<evidence type="ECO:0000256" key="5">
    <source>
        <dbReference type="ARBA" id="ARBA00022989"/>
    </source>
</evidence>
<evidence type="ECO:0000256" key="10">
    <source>
        <dbReference type="ARBA" id="ARBA00058074"/>
    </source>
</evidence>
<feature type="disulfide bond" evidence="13">
    <location>
        <begin position="481"/>
        <end position="491"/>
    </location>
</feature>
<name>A0A4D9DJK8_9SAUR</name>
<dbReference type="Pfam" id="PF00530">
    <property type="entry name" value="SRCR"/>
    <property type="match status" value="9"/>
</dbReference>
<dbReference type="GO" id="GO:0005737">
    <property type="term" value="C:cytoplasm"/>
    <property type="evidence" value="ECO:0007669"/>
    <property type="project" value="UniProtKB-ARBA"/>
</dbReference>
<comment type="caution">
    <text evidence="16">The sequence shown here is derived from an EMBL/GenBank/DDBJ whole genome shotgun (WGS) entry which is preliminary data.</text>
</comment>
<keyword evidence="4" id="KW-0677">Repeat</keyword>
<evidence type="ECO:0000256" key="12">
    <source>
        <dbReference type="ARBA" id="ARBA00069168"/>
    </source>
</evidence>
<feature type="domain" description="SRCR" evidence="15">
    <location>
        <begin position="729"/>
        <end position="829"/>
    </location>
</feature>
<comment type="caution">
    <text evidence="13">Lacks conserved residue(s) required for the propagation of feature annotation.</text>
</comment>
<feature type="disulfide bond" evidence="13">
    <location>
        <begin position="540"/>
        <end position="604"/>
    </location>
</feature>
<reference evidence="16 17" key="1">
    <citation type="submission" date="2019-04" db="EMBL/GenBank/DDBJ databases">
        <title>Draft genome of the big-headed turtle Platysternon megacephalum.</title>
        <authorList>
            <person name="Gong S."/>
        </authorList>
    </citation>
    <scope>NUCLEOTIDE SEQUENCE [LARGE SCALE GENOMIC DNA]</scope>
    <source>
        <strain evidence="16">DO16091913</strain>
        <tissue evidence="16">Muscle</tissue>
    </source>
</reference>
<feature type="disulfide bond" evidence="13">
    <location>
        <begin position="75"/>
        <end position="85"/>
    </location>
</feature>
<feature type="disulfide bond" evidence="13">
    <location>
        <begin position="862"/>
        <end position="926"/>
    </location>
</feature>
<feature type="disulfide bond" evidence="13">
    <location>
        <begin position="553"/>
        <end position="614"/>
    </location>
</feature>
<accession>A0A4D9DJK8</accession>
<dbReference type="EMBL" id="QXTE01000537">
    <property type="protein sequence ID" value="TFJ97088.1"/>
    <property type="molecule type" value="Genomic_DNA"/>
</dbReference>
<feature type="disulfide bond" evidence="13">
    <location>
        <begin position="31"/>
        <end position="95"/>
    </location>
</feature>
<feature type="domain" description="SRCR" evidence="15">
    <location>
        <begin position="307"/>
        <end position="407"/>
    </location>
</feature>
<feature type="disulfide bond" evidence="13">
    <location>
        <begin position="345"/>
        <end position="406"/>
    </location>
</feature>
<feature type="disulfide bond" evidence="13">
    <location>
        <begin position="906"/>
        <end position="916"/>
    </location>
</feature>
<evidence type="ECO:0000256" key="7">
    <source>
        <dbReference type="ARBA" id="ARBA00023157"/>
    </source>
</evidence>
<dbReference type="GO" id="GO:0016020">
    <property type="term" value="C:membrane"/>
    <property type="evidence" value="ECO:0007669"/>
    <property type="project" value="UniProtKB-SubCell"/>
</dbReference>
<gene>
    <name evidence="16" type="ORF">DR999_PMT21097</name>
</gene>
<comment type="function">
    <text evidence="10">Binds to extracellular matrix proteins. Binds to pathogen-associated molecular patterns (PAMPs) present on the cell walls of Gram-positive and Gram-negative bacteria and fungi, behaving as a pattern recognition receptor (PRR). Induces bacterial and fungal aggregation and subsequent inhibition of PAMP-induced cytokine release. Does not possess intrinsic bactericidal activity. May play a role in the innate defense and homeostasis of certain epithelial surfaces.</text>
</comment>
<feature type="domain" description="SRCR" evidence="15">
    <location>
        <begin position="203"/>
        <end position="302"/>
    </location>
</feature>
<feature type="domain" description="SRCR" evidence="15">
    <location>
        <begin position="412"/>
        <end position="512"/>
    </location>
</feature>
<keyword evidence="6" id="KW-0472">Membrane</keyword>
<feature type="disulfide bond" evidence="13">
    <location>
        <begin position="693"/>
        <end position="703"/>
    </location>
</feature>
<feature type="disulfide bond" evidence="13">
    <location>
        <begin position="124"/>
        <end position="188"/>
    </location>
</feature>
<keyword evidence="7 13" id="KW-1015">Disulfide bond</keyword>
<protein>
    <recommendedName>
        <fullName evidence="12">Soluble scavenger receptor cysteine-rich domain-containing protein SSC5D</fullName>
    </recommendedName>
</protein>
<evidence type="ECO:0000256" key="8">
    <source>
        <dbReference type="ARBA" id="ARBA00023170"/>
    </source>
</evidence>
<feature type="disulfide bond" evidence="13">
    <location>
        <begin position="875"/>
        <end position="936"/>
    </location>
</feature>
<sequence length="1128" mass="120185">MGRIELRLVGGDTACSGRVEVKHGNTWETVCDSHLDFNATSVICNELGCGQAVATLGTAHFGEGHDLIWKEEFQCVGNESLLEKCPRMSRPNDTCSHANDIGVLCSGCSGRVELRHGGAWGTLCDSQWDLQAAHALCQQLDCGFATSMPAGQLFGTGDGPVWNGTFGCERNESRLRDCPVTALGTTECPPGSEASVVCSGEQLQLVNGTECSGRVEIRHGDTWGSLCASHWDLQDANVLCHQLNCGYAESIRGGAHFGEGRGTVWSDAFHCAGTESCLWDCSRMALGNPACSPRDTARVICSGRLEPQLIGGNTACSGRVEIRHGDTWTTVCDSHLDLQAASVICNELDCGTVVSTPGGAHFSEGYGSIWSEKIHCLGNETRLVYCPRALHPNETCSHSSDASIVCSGYGGYRLANGSTGCSGRVELLHGGAWGTLCDSQWDLQAAHTLCQQLDCGFATSMPAGQLFGTGDGPVWNGTFGCERNESRLRDCPVTALGTTECPPGSEANVVCSGEQLQLVNGTECSGRVEIRHGDTWGSLCASHWDLQDANVLCHQLNCGYAESIRGGAHFGEGRGTVWSDTFHCEGTESCLWDCSRMALGNPACSPRDTARVICSGNPGRSESLRLLNGESQCDGRVEISLHDVWGRVLDDQWGMNDASVVCRQLQCGVAEKVYNPPKSERGTGPVGLRRVQCAGNETRLTLCDNSTSETAQAGIAEDVGVVCSGSRQIRLVNGAGRCAGRVEIYYNGSWGTVCDDSWDLPDSNVVCKQLGCGHAINATVSAHYGQGSGQIWLDDVKCSGNESDLWTCPSRGWGQHNCRHKEDAGVLCSGLFYQEKLRVVGGEDGCSGRVEVWYRGSWGTVCDDSWDMADANVVCKLLGCGSAISAPGEAAFGEGTGPIWVAKVNCRGTESSLWDCPAKPWGESNCDHKEDAAVNCSGVTETSDSLTRTGSRRSLDPFSEAVYEEIDYNLMRKKQMFGRSVSFSDDSVAKLQYYTGDSEGESDPASEQEGAFLGGSQLDYNNVEEPASSDIPRNPDGQEVPALSGGATWDGYDDAREVSNTEGDPASGPSAQEVTGAHGDSDRNRDDQTGWSLHSLRSNGASGAERDALSPPPHDQGYDDVDDGASGT</sequence>
<evidence type="ECO:0000256" key="14">
    <source>
        <dbReference type="SAM" id="MobiDB-lite"/>
    </source>
</evidence>
<feature type="disulfide bond" evidence="13">
    <location>
        <begin position="137"/>
        <end position="198"/>
    </location>
</feature>
<feature type="disulfide bond" evidence="13">
    <location>
        <begin position="662"/>
        <end position="723"/>
    </location>
</feature>
<feature type="domain" description="SRCR" evidence="15">
    <location>
        <begin position="516"/>
        <end position="615"/>
    </location>
</feature>
<feature type="compositionally biased region" description="Acidic residues" evidence="14">
    <location>
        <begin position="1118"/>
        <end position="1128"/>
    </location>
</feature>
<keyword evidence="17" id="KW-1185">Reference proteome</keyword>
<feature type="disulfide bond" evidence="13">
    <location>
        <begin position="767"/>
        <end position="828"/>
    </location>
</feature>
<evidence type="ECO:0000313" key="17">
    <source>
        <dbReference type="Proteomes" id="UP000297703"/>
    </source>
</evidence>
<dbReference type="FunFam" id="3.10.250.10:FF:000003">
    <property type="entry name" value="Deleted in malignant brain tumors 1"/>
    <property type="match status" value="1"/>
</dbReference>
<dbReference type="InterPro" id="IPR036772">
    <property type="entry name" value="SRCR-like_dom_sf"/>
</dbReference>
<evidence type="ECO:0000256" key="1">
    <source>
        <dbReference type="ARBA" id="ARBA00004167"/>
    </source>
</evidence>
<feature type="disulfide bond" evidence="13">
    <location>
        <begin position="754"/>
        <end position="818"/>
    </location>
</feature>
<feature type="disulfide bond" evidence="13">
    <location>
        <begin position="44"/>
        <end position="105"/>
    </location>
</feature>
<feature type="disulfide bond" evidence="13">
    <location>
        <begin position="437"/>
        <end position="501"/>
    </location>
</feature>
<comment type="subcellular location">
    <subcellularLocation>
        <location evidence="1">Membrane</location>
        <topology evidence="1">Single-pass membrane protein</topology>
    </subcellularLocation>
</comment>
<dbReference type="PROSITE" id="PS00420">
    <property type="entry name" value="SRCR_1"/>
    <property type="match status" value="2"/>
</dbReference>
<comment type="subunit">
    <text evidence="11">Interacts with LGALS1 and laminin.</text>
</comment>
<keyword evidence="3" id="KW-0732">Signal</keyword>
<reference evidence="16 17" key="2">
    <citation type="submission" date="2019-04" db="EMBL/GenBank/DDBJ databases">
        <title>The genome sequence of big-headed turtle.</title>
        <authorList>
            <person name="Gong S."/>
        </authorList>
    </citation>
    <scope>NUCLEOTIDE SEQUENCE [LARGE SCALE GENOMIC DNA]</scope>
    <source>
        <strain evidence="16">DO16091913</strain>
        <tissue evidence="16">Muscle</tissue>
    </source>
</reference>